<dbReference type="Gene3D" id="3.40.50.720">
    <property type="entry name" value="NAD(P)-binding Rossmann-like Domain"/>
    <property type="match status" value="1"/>
</dbReference>
<feature type="region of interest" description="Disordered" evidence="1">
    <location>
        <begin position="264"/>
        <end position="283"/>
    </location>
</feature>
<dbReference type="InterPro" id="IPR036291">
    <property type="entry name" value="NAD(P)-bd_dom_sf"/>
</dbReference>
<proteinExistence type="predicted"/>
<dbReference type="Pfam" id="PF01370">
    <property type="entry name" value="Epimerase"/>
    <property type="match status" value="1"/>
</dbReference>
<dbReference type="InterPro" id="IPR050177">
    <property type="entry name" value="Lipid_A_modif_metabolic_enz"/>
</dbReference>
<feature type="domain" description="NAD-dependent epimerase/dehydratase" evidence="2">
    <location>
        <begin position="40"/>
        <end position="169"/>
    </location>
</feature>
<dbReference type="CDD" id="cd08946">
    <property type="entry name" value="SDR_e"/>
    <property type="match status" value="1"/>
</dbReference>
<evidence type="ECO:0000313" key="4">
    <source>
        <dbReference type="Proteomes" id="UP000509241"/>
    </source>
</evidence>
<keyword evidence="4" id="KW-1185">Reference proteome</keyword>
<dbReference type="PANTHER" id="PTHR43245">
    <property type="entry name" value="BIFUNCTIONAL POLYMYXIN RESISTANCE PROTEIN ARNA"/>
    <property type="match status" value="1"/>
</dbReference>
<sequence length="283" mass="32260">MRRGTSARRLDAFSRKRTDRWSSFRFPSCSRFELHGRQTPLRVKFASTCSVYGRAETENGRCDETSPLNPVSLYARIKIQSEQAIVDLADGNFSPTILRMATIYGLSPRMRFDLVGNVLPAKAYHDAVIPVFGGEQYRPNVHVADAARAYIDCLTAPIETVGDTVYNVGSRQQNFRIDELATIVADCFPHADIAYHEDRTDDRSYRVSFERITGDLDYEPQLTIRDHCHELRDVFESGDFDEYTADRYNNCAILEKTDEFETTATNLDHHEPPMRETPISKSA</sequence>
<dbReference type="Gene3D" id="3.90.25.10">
    <property type="entry name" value="UDP-galactose 4-epimerase, domain 1"/>
    <property type="match status" value="1"/>
</dbReference>
<dbReference type="PANTHER" id="PTHR43245:SF23">
    <property type="entry name" value="NAD(P)-BINDING DOMAIN-CONTAINING PROTEIN"/>
    <property type="match status" value="1"/>
</dbReference>
<dbReference type="Proteomes" id="UP000509241">
    <property type="component" value="Chromosome"/>
</dbReference>
<gene>
    <name evidence="3" type="ORF">HYG82_05885</name>
</gene>
<organism evidence="3 4">
    <name type="scientific">Natrinema halophilum</name>
    <dbReference type="NCBI Taxonomy" id="1699371"/>
    <lineage>
        <taxon>Archaea</taxon>
        <taxon>Methanobacteriati</taxon>
        <taxon>Methanobacteriota</taxon>
        <taxon>Stenosarchaea group</taxon>
        <taxon>Halobacteria</taxon>
        <taxon>Halobacteriales</taxon>
        <taxon>Natrialbaceae</taxon>
        <taxon>Natrinema</taxon>
    </lineage>
</organism>
<dbReference type="KEGG" id="haly:HYG82_05885"/>
<reference evidence="3 4" key="1">
    <citation type="submission" date="2020-07" db="EMBL/GenBank/DDBJ databases">
        <authorList>
            <person name="Cui H."/>
        </authorList>
    </citation>
    <scope>NUCLEOTIDE SEQUENCE [LARGE SCALE GENOMIC DNA]</scope>
    <source>
        <strain evidence="3 4">YPL8</strain>
    </source>
</reference>
<dbReference type="InterPro" id="IPR001509">
    <property type="entry name" value="Epimerase_deHydtase"/>
</dbReference>
<dbReference type="SUPFAM" id="SSF51735">
    <property type="entry name" value="NAD(P)-binding Rossmann-fold domains"/>
    <property type="match status" value="1"/>
</dbReference>
<dbReference type="EMBL" id="CP058601">
    <property type="protein sequence ID" value="QLG48408.1"/>
    <property type="molecule type" value="Genomic_DNA"/>
</dbReference>
<accession>A0A7D5GGM0</accession>
<evidence type="ECO:0000259" key="2">
    <source>
        <dbReference type="Pfam" id="PF01370"/>
    </source>
</evidence>
<evidence type="ECO:0000313" key="3">
    <source>
        <dbReference type="EMBL" id="QLG48408.1"/>
    </source>
</evidence>
<protein>
    <submittedName>
        <fullName evidence="3">SDR family oxidoreductase</fullName>
    </submittedName>
</protein>
<dbReference type="AlphaFoldDB" id="A0A7D5GGM0"/>
<evidence type="ECO:0000256" key="1">
    <source>
        <dbReference type="SAM" id="MobiDB-lite"/>
    </source>
</evidence>
<dbReference type="OrthoDB" id="4907at2157"/>
<name>A0A7D5GGM0_9EURY</name>